<dbReference type="RefSeq" id="WP_344727452.1">
    <property type="nucleotide sequence ID" value="NZ_BAAAUS010000043.1"/>
</dbReference>
<dbReference type="Proteomes" id="UP001597114">
    <property type="component" value="Unassembled WGS sequence"/>
</dbReference>
<comment type="caution">
    <text evidence="1">The sequence shown here is derived from an EMBL/GenBank/DDBJ whole genome shotgun (WGS) entry which is preliminary data.</text>
</comment>
<organism evidence="1 2">
    <name type="scientific">Pseudonocardia yunnanensis</name>
    <dbReference type="NCBI Taxonomy" id="58107"/>
    <lineage>
        <taxon>Bacteria</taxon>
        <taxon>Bacillati</taxon>
        <taxon>Actinomycetota</taxon>
        <taxon>Actinomycetes</taxon>
        <taxon>Pseudonocardiales</taxon>
        <taxon>Pseudonocardiaceae</taxon>
        <taxon>Pseudonocardia</taxon>
    </lineage>
</organism>
<accession>A0ABW4F0B8</accession>
<protein>
    <submittedName>
        <fullName evidence="1">Uncharacterized protein</fullName>
    </submittedName>
</protein>
<dbReference type="EMBL" id="JBHUCO010000024">
    <property type="protein sequence ID" value="MFD1520292.1"/>
    <property type="molecule type" value="Genomic_DNA"/>
</dbReference>
<name>A0ABW4F0B8_9PSEU</name>
<reference evidence="2" key="1">
    <citation type="journal article" date="2019" name="Int. J. Syst. Evol. Microbiol.">
        <title>The Global Catalogue of Microorganisms (GCM) 10K type strain sequencing project: providing services to taxonomists for standard genome sequencing and annotation.</title>
        <authorList>
            <consortium name="The Broad Institute Genomics Platform"/>
            <consortium name="The Broad Institute Genome Sequencing Center for Infectious Disease"/>
            <person name="Wu L."/>
            <person name="Ma J."/>
        </authorList>
    </citation>
    <scope>NUCLEOTIDE SEQUENCE [LARGE SCALE GENOMIC DNA]</scope>
    <source>
        <strain evidence="2">CCM 7043</strain>
    </source>
</reference>
<sequence length="57" mass="5778">MRDPDPAPPLSIIRVVLGEAAGRAVTSGNASGVALHAFTDIDRRPDARGARSAGVPA</sequence>
<evidence type="ECO:0000313" key="1">
    <source>
        <dbReference type="EMBL" id="MFD1520292.1"/>
    </source>
</evidence>
<gene>
    <name evidence="1" type="ORF">ACFSJD_22550</name>
</gene>
<keyword evidence="2" id="KW-1185">Reference proteome</keyword>
<proteinExistence type="predicted"/>
<evidence type="ECO:0000313" key="2">
    <source>
        <dbReference type="Proteomes" id="UP001597114"/>
    </source>
</evidence>